<comment type="similarity">
    <text evidence="1">Belongs to the membrane fusion protein (MFP) (TC 8.A.1) family.</text>
</comment>
<dbReference type="InterPro" id="IPR006143">
    <property type="entry name" value="RND_pump_MFP"/>
</dbReference>
<dbReference type="EMBL" id="JAJEQF010000019">
    <property type="protein sequence ID" value="MCC2167746.1"/>
    <property type="molecule type" value="Genomic_DNA"/>
</dbReference>
<dbReference type="RefSeq" id="WP_118763712.1">
    <property type="nucleotide sequence ID" value="NZ_JAJEQF010000019.1"/>
</dbReference>
<evidence type="ECO:0000313" key="6">
    <source>
        <dbReference type="Proteomes" id="UP001199355"/>
    </source>
</evidence>
<evidence type="ECO:0000256" key="1">
    <source>
        <dbReference type="ARBA" id="ARBA00009477"/>
    </source>
</evidence>
<feature type="domain" description="YknX-like C-terminal permuted SH3-like" evidence="4">
    <location>
        <begin position="449"/>
        <end position="515"/>
    </location>
</feature>
<dbReference type="Proteomes" id="UP001199355">
    <property type="component" value="Unassembled WGS sequence"/>
</dbReference>
<feature type="compositionally biased region" description="Basic and acidic residues" evidence="2">
    <location>
        <begin position="281"/>
        <end position="295"/>
    </location>
</feature>
<sequence length="519" mass="56463">MSDQMDKMESTQEIGTEQTAKEKRAAKKKERAVKKASGTGKKHRKAWIAAIVTVAVIGVGLYVKASSSKVLPSVLCQAAAVGDVEETLSASGKVGSAETQTYYAPVGTIVQALNVKEGDAVHKGEVLVTFDTADLELTKKKADLDAEASEGSYQSAMQQSNENQNKYSDASIGLDELKQMKEDQEQYVQGLKYELEDDKNAKRKDLNEWDKKLMQEQNYQNRKLSEQQAYGGDTESISEVIDNINSQRADVANQLSMIDSDEKILQKQRLIDAEQKKLEDMQEEIQKRESKKDSSENGILNGYDKKSKEASVESARLNADQAASDLEKAQEGIIADFDGIISGIKTAAGSRVEKGSELFTIQSSSAVQVTVELSKYDLEKVKEGQSATVTVAGVSYSGTVSRINRVAQNNAQNTPVVYADVTIENPDGNIFLGIEGKAEILTGSAEGVVLVPYEAVNTDKEGDFCYLVKDGVIVRQNVVTGISSDMDVEIKEGISEGDTVVISSDMDLMEGLQVNPVMQ</sequence>
<feature type="transmembrane region" description="Helical" evidence="3">
    <location>
        <begin position="46"/>
        <end position="63"/>
    </location>
</feature>
<dbReference type="Gene3D" id="2.40.50.100">
    <property type="match status" value="1"/>
</dbReference>
<gene>
    <name evidence="5" type="ORF">LKD45_08590</name>
</gene>
<comment type="caution">
    <text evidence="5">The sequence shown here is derived from an EMBL/GenBank/DDBJ whole genome shotgun (WGS) entry which is preliminary data.</text>
</comment>
<evidence type="ECO:0000256" key="2">
    <source>
        <dbReference type="SAM" id="MobiDB-lite"/>
    </source>
</evidence>
<keyword evidence="3" id="KW-1133">Transmembrane helix</keyword>
<evidence type="ECO:0000259" key="4">
    <source>
        <dbReference type="Pfam" id="PF25989"/>
    </source>
</evidence>
<organism evidence="5 6">
    <name type="scientific">Gallintestinimicrobium propionicum</name>
    <dbReference type="NCBI Taxonomy" id="2981770"/>
    <lineage>
        <taxon>Bacteria</taxon>
        <taxon>Bacillati</taxon>
        <taxon>Bacillota</taxon>
        <taxon>Clostridia</taxon>
        <taxon>Lachnospirales</taxon>
        <taxon>Lachnospiraceae</taxon>
        <taxon>Gallintestinimicrobium</taxon>
    </lineage>
</organism>
<proteinExistence type="inferred from homology"/>
<reference evidence="5 6" key="1">
    <citation type="submission" date="2021-10" db="EMBL/GenBank/DDBJ databases">
        <title>Anaerobic single-cell dispensing facilitates the cultivation of human gut bacteria.</title>
        <authorList>
            <person name="Afrizal A."/>
        </authorList>
    </citation>
    <scope>NUCLEOTIDE SEQUENCE [LARGE SCALE GENOMIC DNA]</scope>
    <source>
        <strain evidence="5 6">CLA-AA-H244</strain>
    </source>
</reference>
<feature type="compositionally biased region" description="Basic and acidic residues" evidence="2">
    <location>
        <begin position="1"/>
        <end position="10"/>
    </location>
</feature>
<feature type="region of interest" description="Disordered" evidence="2">
    <location>
        <begin position="281"/>
        <end position="311"/>
    </location>
</feature>
<keyword evidence="6" id="KW-1185">Reference proteome</keyword>
<protein>
    <submittedName>
        <fullName evidence="5">Efflux RND transporter periplasmic adaptor subunit</fullName>
    </submittedName>
</protein>
<dbReference type="NCBIfam" id="TIGR01730">
    <property type="entry name" value="RND_mfp"/>
    <property type="match status" value="1"/>
</dbReference>
<dbReference type="SUPFAM" id="SSF111369">
    <property type="entry name" value="HlyD-like secretion proteins"/>
    <property type="match status" value="1"/>
</dbReference>
<name>A0AAE3DNT0_9FIRM</name>
<evidence type="ECO:0000313" key="5">
    <source>
        <dbReference type="EMBL" id="MCC2167746.1"/>
    </source>
</evidence>
<evidence type="ECO:0000256" key="3">
    <source>
        <dbReference type="SAM" id="Phobius"/>
    </source>
</evidence>
<dbReference type="Pfam" id="PF25989">
    <property type="entry name" value="YknX_C"/>
    <property type="match status" value="1"/>
</dbReference>
<dbReference type="GO" id="GO:1990281">
    <property type="term" value="C:efflux pump complex"/>
    <property type="evidence" value="ECO:0007669"/>
    <property type="project" value="TreeGrafter"/>
</dbReference>
<dbReference type="InterPro" id="IPR058637">
    <property type="entry name" value="YknX-like_C"/>
</dbReference>
<feature type="compositionally biased region" description="Basic residues" evidence="2">
    <location>
        <begin position="24"/>
        <end position="38"/>
    </location>
</feature>
<keyword evidence="3" id="KW-0812">Transmembrane</keyword>
<keyword evidence="3" id="KW-0472">Membrane</keyword>
<dbReference type="GO" id="GO:0015562">
    <property type="term" value="F:efflux transmembrane transporter activity"/>
    <property type="evidence" value="ECO:0007669"/>
    <property type="project" value="TreeGrafter"/>
</dbReference>
<dbReference type="Gene3D" id="2.40.30.170">
    <property type="match status" value="1"/>
</dbReference>
<accession>A0AAE3DNT0</accession>
<dbReference type="Gene3D" id="2.40.420.20">
    <property type="match status" value="1"/>
</dbReference>
<feature type="region of interest" description="Disordered" evidence="2">
    <location>
        <begin position="1"/>
        <end position="38"/>
    </location>
</feature>
<dbReference type="PANTHER" id="PTHR30469">
    <property type="entry name" value="MULTIDRUG RESISTANCE PROTEIN MDTA"/>
    <property type="match status" value="1"/>
</dbReference>
<dbReference type="AlphaFoldDB" id="A0AAE3DNT0"/>